<comment type="similarity">
    <text evidence="2">Belongs to the complex I NDUFA5 subunit family.</text>
</comment>
<accession>A0AA39GMG3</accession>
<evidence type="ECO:0000256" key="3">
    <source>
        <dbReference type="ARBA" id="ARBA00022448"/>
    </source>
</evidence>
<organism evidence="9 10">
    <name type="scientific">Sarocladium strictum</name>
    <name type="common">Black bundle disease fungus</name>
    <name type="synonym">Acremonium strictum</name>
    <dbReference type="NCBI Taxonomy" id="5046"/>
    <lineage>
        <taxon>Eukaryota</taxon>
        <taxon>Fungi</taxon>
        <taxon>Dikarya</taxon>
        <taxon>Ascomycota</taxon>
        <taxon>Pezizomycotina</taxon>
        <taxon>Sordariomycetes</taxon>
        <taxon>Hypocreomycetidae</taxon>
        <taxon>Hypocreales</taxon>
        <taxon>Sarocladiaceae</taxon>
        <taxon>Sarocladium</taxon>
    </lineage>
</organism>
<keyword evidence="3" id="KW-0813">Transport</keyword>
<evidence type="ECO:0000313" key="10">
    <source>
        <dbReference type="Proteomes" id="UP001175261"/>
    </source>
</evidence>
<evidence type="ECO:0000256" key="4">
    <source>
        <dbReference type="ARBA" id="ARBA00022660"/>
    </source>
</evidence>
<reference evidence="9" key="1">
    <citation type="submission" date="2022-10" db="EMBL/GenBank/DDBJ databases">
        <title>Determination and structural analysis of whole genome sequence of Sarocladium strictum F4-1.</title>
        <authorList>
            <person name="Hu L."/>
            <person name="Jiang Y."/>
        </authorList>
    </citation>
    <scope>NUCLEOTIDE SEQUENCE</scope>
    <source>
        <strain evidence="9">F4-1</strain>
    </source>
</reference>
<evidence type="ECO:0008006" key="11">
    <source>
        <dbReference type="Google" id="ProtNLM"/>
    </source>
</evidence>
<keyword evidence="10" id="KW-1185">Reference proteome</keyword>
<keyword evidence="8" id="KW-0472">Membrane</keyword>
<dbReference type="GO" id="GO:0005743">
    <property type="term" value="C:mitochondrial inner membrane"/>
    <property type="evidence" value="ECO:0007669"/>
    <property type="project" value="UniProtKB-SubCell"/>
</dbReference>
<dbReference type="EMBL" id="JAPDFR010000003">
    <property type="protein sequence ID" value="KAK0388692.1"/>
    <property type="molecule type" value="Genomic_DNA"/>
</dbReference>
<dbReference type="AlphaFoldDB" id="A0AA39GMG3"/>
<dbReference type="PANTHER" id="PTHR12653">
    <property type="entry name" value="NADH-UBIQUINONE OXIDOREDUCTASE 13 KD-B SUBUNIT"/>
    <property type="match status" value="1"/>
</dbReference>
<dbReference type="PANTHER" id="PTHR12653:SF0">
    <property type="entry name" value="NADH DEHYDROGENASE [UBIQUINONE] 1 ALPHA SUBCOMPLEX SUBUNIT 5"/>
    <property type="match status" value="1"/>
</dbReference>
<evidence type="ECO:0000256" key="8">
    <source>
        <dbReference type="ARBA" id="ARBA00023136"/>
    </source>
</evidence>
<evidence type="ECO:0000313" key="9">
    <source>
        <dbReference type="EMBL" id="KAK0388692.1"/>
    </source>
</evidence>
<keyword evidence="5" id="KW-0999">Mitochondrion inner membrane</keyword>
<evidence type="ECO:0000256" key="6">
    <source>
        <dbReference type="ARBA" id="ARBA00022982"/>
    </source>
</evidence>
<proteinExistence type="inferred from homology"/>
<comment type="caution">
    <text evidence="9">The sequence shown here is derived from an EMBL/GenBank/DDBJ whole genome shotgun (WGS) entry which is preliminary data.</text>
</comment>
<evidence type="ECO:0000256" key="1">
    <source>
        <dbReference type="ARBA" id="ARBA00004443"/>
    </source>
</evidence>
<name>A0AA39GMG3_SARSR</name>
<evidence type="ECO:0000256" key="7">
    <source>
        <dbReference type="ARBA" id="ARBA00023128"/>
    </source>
</evidence>
<evidence type="ECO:0000256" key="5">
    <source>
        <dbReference type="ARBA" id="ARBA00022792"/>
    </source>
</evidence>
<gene>
    <name evidence="9" type="ORF">NLU13_4935</name>
</gene>
<keyword evidence="4" id="KW-0679">Respiratory chain</keyword>
<sequence>MRPSTRLLARYLEAGQPTGLTGLWTHRSPRSTLLYLYDKTLEKLQAVPETSLYRQSVEAVTKHRLELVKQYTPPGHAEWAAKASELIKNNSNFRVASGRKDGSEARTVKIGDRVFIVGSKHEPGDIRYEEWDGEEPTENAGPQLTPEQRKEIEAKVGKEFAEEFIQKLAPVEDAETSAETELIDFPEEPQLTAEQISELEHKIGAGLIEEVIQVAEGELQLIDRMEKAKVWEDLEEKPIEGQWTYFERTAP</sequence>
<dbReference type="Pfam" id="PF04716">
    <property type="entry name" value="ETC_C1_NDUFA5"/>
    <property type="match status" value="1"/>
</dbReference>
<dbReference type="Proteomes" id="UP001175261">
    <property type="component" value="Unassembled WGS sequence"/>
</dbReference>
<comment type="subcellular location">
    <subcellularLocation>
        <location evidence="1">Mitochondrion inner membrane</location>
        <topology evidence="1">Peripheral membrane protein</topology>
        <orientation evidence="1">Matrix side</orientation>
    </subcellularLocation>
</comment>
<dbReference type="GO" id="GO:0022904">
    <property type="term" value="P:respiratory electron transport chain"/>
    <property type="evidence" value="ECO:0007669"/>
    <property type="project" value="InterPro"/>
</dbReference>
<keyword evidence="6" id="KW-0249">Electron transport</keyword>
<protein>
    <recommendedName>
        <fullName evidence="11">NADH-ubiquinone oxidoreductase 29.9 kDa subunit</fullName>
    </recommendedName>
</protein>
<keyword evidence="7" id="KW-0496">Mitochondrion</keyword>
<evidence type="ECO:0000256" key="2">
    <source>
        <dbReference type="ARBA" id="ARBA00010261"/>
    </source>
</evidence>
<dbReference type="InterPro" id="IPR006806">
    <property type="entry name" value="NDUFA5"/>
</dbReference>